<proteinExistence type="predicted"/>
<name>A0AAW0DGI5_9AGAR</name>
<protein>
    <recommendedName>
        <fullName evidence="3">ATP-dependent DNA helicase</fullName>
    </recommendedName>
</protein>
<gene>
    <name evidence="1" type="ORF">VNI00_005422</name>
</gene>
<evidence type="ECO:0000313" key="2">
    <source>
        <dbReference type="Proteomes" id="UP001383192"/>
    </source>
</evidence>
<dbReference type="AlphaFoldDB" id="A0AAW0DGI5"/>
<accession>A0AAW0DGI5</accession>
<reference evidence="1 2" key="1">
    <citation type="submission" date="2024-01" db="EMBL/GenBank/DDBJ databases">
        <title>A draft genome for a cacao thread blight-causing isolate of Paramarasmius palmivorus.</title>
        <authorList>
            <person name="Baruah I.K."/>
            <person name="Bukari Y."/>
            <person name="Amoako-Attah I."/>
            <person name="Meinhardt L.W."/>
            <person name="Bailey B.A."/>
            <person name="Cohen S.P."/>
        </authorList>
    </citation>
    <scope>NUCLEOTIDE SEQUENCE [LARGE SCALE GENOMIC DNA]</scope>
    <source>
        <strain evidence="1 2">GH-12</strain>
    </source>
</reference>
<sequence>MCTDQLQIAKQQPNIKWTKQNTKQDLPENKSIAVGAQVMVIQNIETDLDLANGARSTNVDIVLHPEEPPIPPEQNVVHLQRLPLYILVKLERTHFETFDGLKEGAIPIQPRQQTMQISVQQRRGLQFIGQ</sequence>
<keyword evidence="2" id="KW-1185">Reference proteome</keyword>
<dbReference type="Proteomes" id="UP001383192">
    <property type="component" value="Unassembled WGS sequence"/>
</dbReference>
<organism evidence="1 2">
    <name type="scientific">Paramarasmius palmivorus</name>
    <dbReference type="NCBI Taxonomy" id="297713"/>
    <lineage>
        <taxon>Eukaryota</taxon>
        <taxon>Fungi</taxon>
        <taxon>Dikarya</taxon>
        <taxon>Basidiomycota</taxon>
        <taxon>Agaricomycotina</taxon>
        <taxon>Agaricomycetes</taxon>
        <taxon>Agaricomycetidae</taxon>
        <taxon>Agaricales</taxon>
        <taxon>Marasmiineae</taxon>
        <taxon>Marasmiaceae</taxon>
        <taxon>Paramarasmius</taxon>
    </lineage>
</organism>
<dbReference type="EMBL" id="JAYKXP010000015">
    <property type="protein sequence ID" value="KAK7049991.1"/>
    <property type="molecule type" value="Genomic_DNA"/>
</dbReference>
<evidence type="ECO:0008006" key="3">
    <source>
        <dbReference type="Google" id="ProtNLM"/>
    </source>
</evidence>
<comment type="caution">
    <text evidence="1">The sequence shown here is derived from an EMBL/GenBank/DDBJ whole genome shotgun (WGS) entry which is preliminary data.</text>
</comment>
<evidence type="ECO:0000313" key="1">
    <source>
        <dbReference type="EMBL" id="KAK7049991.1"/>
    </source>
</evidence>